<feature type="transmembrane region" description="Helical" evidence="12">
    <location>
        <begin position="6"/>
        <end position="26"/>
    </location>
</feature>
<protein>
    <submittedName>
        <fullName evidence="14">Acyl-CoA desaturase</fullName>
    </submittedName>
</protein>
<dbReference type="GO" id="GO:0016717">
    <property type="term" value="F:oxidoreductase activity, acting on paired donors, with oxidation of a pair of donors resulting in the reduction of molecular oxygen to two molecules of water"/>
    <property type="evidence" value="ECO:0007669"/>
    <property type="project" value="InterPro"/>
</dbReference>
<keyword evidence="11" id="KW-0275">Fatty acid biosynthesis</keyword>
<dbReference type="EMBL" id="WELI01000009">
    <property type="protein sequence ID" value="KAB7728084.1"/>
    <property type="molecule type" value="Genomic_DNA"/>
</dbReference>
<keyword evidence="5" id="KW-0276">Fatty acid metabolism</keyword>
<keyword evidence="8" id="KW-0408">Iron</keyword>
<comment type="subcellular location">
    <subcellularLocation>
        <location evidence="1">Membrane</location>
        <topology evidence="1">Multi-pass membrane protein</topology>
    </subcellularLocation>
</comment>
<keyword evidence="9" id="KW-0443">Lipid metabolism</keyword>
<evidence type="ECO:0000256" key="6">
    <source>
        <dbReference type="ARBA" id="ARBA00022989"/>
    </source>
</evidence>
<keyword evidence="4 12" id="KW-0812">Transmembrane</keyword>
<proteinExistence type="inferred from homology"/>
<evidence type="ECO:0000256" key="7">
    <source>
        <dbReference type="ARBA" id="ARBA00023002"/>
    </source>
</evidence>
<evidence type="ECO:0000256" key="11">
    <source>
        <dbReference type="ARBA" id="ARBA00023160"/>
    </source>
</evidence>
<evidence type="ECO:0000256" key="3">
    <source>
        <dbReference type="ARBA" id="ARBA00022516"/>
    </source>
</evidence>
<keyword evidence="3" id="KW-0444">Lipid biosynthesis</keyword>
<evidence type="ECO:0000256" key="4">
    <source>
        <dbReference type="ARBA" id="ARBA00022692"/>
    </source>
</evidence>
<evidence type="ECO:0000256" key="12">
    <source>
        <dbReference type="SAM" id="Phobius"/>
    </source>
</evidence>
<evidence type="ECO:0000313" key="15">
    <source>
        <dbReference type="Proteomes" id="UP000488299"/>
    </source>
</evidence>
<dbReference type="Proteomes" id="UP000488299">
    <property type="component" value="Unassembled WGS sequence"/>
</dbReference>
<gene>
    <name evidence="14" type="ORF">F5984_20250</name>
</gene>
<evidence type="ECO:0000259" key="13">
    <source>
        <dbReference type="Pfam" id="PF00487"/>
    </source>
</evidence>
<evidence type="ECO:0000256" key="1">
    <source>
        <dbReference type="ARBA" id="ARBA00004141"/>
    </source>
</evidence>
<dbReference type="CDD" id="cd03505">
    <property type="entry name" value="Delta9-FADS-like"/>
    <property type="match status" value="1"/>
</dbReference>
<feature type="transmembrane region" description="Helical" evidence="12">
    <location>
        <begin position="131"/>
        <end position="148"/>
    </location>
</feature>
<dbReference type="Pfam" id="PF00487">
    <property type="entry name" value="FA_desaturase"/>
    <property type="match status" value="1"/>
</dbReference>
<evidence type="ECO:0000256" key="10">
    <source>
        <dbReference type="ARBA" id="ARBA00023136"/>
    </source>
</evidence>
<name>A0A7J5TVB0_9BACT</name>
<evidence type="ECO:0000313" key="14">
    <source>
        <dbReference type="EMBL" id="KAB7728084.1"/>
    </source>
</evidence>
<dbReference type="InterPro" id="IPR015876">
    <property type="entry name" value="Acyl-CoA_DS"/>
</dbReference>
<accession>A0A7J5TVB0</accession>
<dbReference type="PANTHER" id="PTHR11351">
    <property type="entry name" value="ACYL-COA DESATURASE"/>
    <property type="match status" value="1"/>
</dbReference>
<dbReference type="RefSeq" id="WP_152126033.1">
    <property type="nucleotide sequence ID" value="NZ_WELI01000009.1"/>
</dbReference>
<comment type="caution">
    <text evidence="14">The sequence shown here is derived from an EMBL/GenBank/DDBJ whole genome shotgun (WGS) entry which is preliminary data.</text>
</comment>
<dbReference type="AlphaFoldDB" id="A0A7J5TVB0"/>
<dbReference type="InterPro" id="IPR005804">
    <property type="entry name" value="FA_desaturase_dom"/>
</dbReference>
<dbReference type="PANTHER" id="PTHR11351:SF31">
    <property type="entry name" value="DESATURASE 1, ISOFORM A-RELATED"/>
    <property type="match status" value="1"/>
</dbReference>
<evidence type="ECO:0000256" key="5">
    <source>
        <dbReference type="ARBA" id="ARBA00022832"/>
    </source>
</evidence>
<feature type="transmembrane region" description="Helical" evidence="12">
    <location>
        <begin position="154"/>
        <end position="174"/>
    </location>
</feature>
<dbReference type="GO" id="GO:0006633">
    <property type="term" value="P:fatty acid biosynthetic process"/>
    <property type="evidence" value="ECO:0007669"/>
    <property type="project" value="UniProtKB-KW"/>
</dbReference>
<keyword evidence="10 12" id="KW-0472">Membrane</keyword>
<evidence type="ECO:0000256" key="9">
    <source>
        <dbReference type="ARBA" id="ARBA00023098"/>
    </source>
</evidence>
<keyword evidence="7" id="KW-0560">Oxidoreductase</keyword>
<sequence length="265" mass="31574">MVAIVAFVGHWYLSLFCQTFFLHRYAAHKMFTMSKFWERFFYFLTYVSQGSSYLSPRAYAVLHRMHHAFSDTPKDPHSPHHTKNLLTMMWKTKNIYNAVLHRTQKVERQFDRNYPEWALIEKVGDSWISRAGWGIAYALFYIFAFLYLDMHWAFFFLLPIHFLMGPIHGAIVNWSGHKYGYQNFDNHDKSRNSLMLDFLMMGELFQNNHHKRPNSANFGAKWFEMDPTYPVIKGLEKLKIIKMRPTKGASEEFETGHERRIEEHA</sequence>
<dbReference type="GO" id="GO:0016020">
    <property type="term" value="C:membrane"/>
    <property type="evidence" value="ECO:0007669"/>
    <property type="project" value="UniProtKB-SubCell"/>
</dbReference>
<evidence type="ECO:0000256" key="2">
    <source>
        <dbReference type="ARBA" id="ARBA00008749"/>
    </source>
</evidence>
<keyword evidence="6 12" id="KW-1133">Transmembrane helix</keyword>
<keyword evidence="15" id="KW-1185">Reference proteome</keyword>
<feature type="domain" description="Fatty acid desaturase" evidence="13">
    <location>
        <begin position="4"/>
        <end position="234"/>
    </location>
</feature>
<organism evidence="14 15">
    <name type="scientific">Rudanella paleaurantiibacter</name>
    <dbReference type="NCBI Taxonomy" id="2614655"/>
    <lineage>
        <taxon>Bacteria</taxon>
        <taxon>Pseudomonadati</taxon>
        <taxon>Bacteroidota</taxon>
        <taxon>Cytophagia</taxon>
        <taxon>Cytophagales</taxon>
        <taxon>Cytophagaceae</taxon>
        <taxon>Rudanella</taxon>
    </lineage>
</organism>
<evidence type="ECO:0000256" key="8">
    <source>
        <dbReference type="ARBA" id="ARBA00023004"/>
    </source>
</evidence>
<reference evidence="14 15" key="1">
    <citation type="submission" date="2019-10" db="EMBL/GenBank/DDBJ databases">
        <title>Rudanella paleaurantiibacter sp. nov., isolated from sludge.</title>
        <authorList>
            <person name="Xu S.Q."/>
        </authorList>
    </citation>
    <scope>NUCLEOTIDE SEQUENCE [LARGE SCALE GENOMIC DNA]</scope>
    <source>
        <strain evidence="14 15">HX-22-17</strain>
    </source>
</reference>
<comment type="similarity">
    <text evidence="2">Belongs to the fatty acid desaturase type 2 family.</text>
</comment>